<organism evidence="2 3">
    <name type="scientific">Paractinoplanes atraurantiacus</name>
    <dbReference type="NCBI Taxonomy" id="1036182"/>
    <lineage>
        <taxon>Bacteria</taxon>
        <taxon>Bacillati</taxon>
        <taxon>Actinomycetota</taxon>
        <taxon>Actinomycetes</taxon>
        <taxon>Micromonosporales</taxon>
        <taxon>Micromonosporaceae</taxon>
        <taxon>Paractinoplanes</taxon>
    </lineage>
</organism>
<accession>A0A285HNU5</accession>
<feature type="region of interest" description="Disordered" evidence="1">
    <location>
        <begin position="261"/>
        <end position="283"/>
    </location>
</feature>
<name>A0A285HNU5_9ACTN</name>
<evidence type="ECO:0000256" key="1">
    <source>
        <dbReference type="SAM" id="MobiDB-lite"/>
    </source>
</evidence>
<dbReference type="Proteomes" id="UP000219612">
    <property type="component" value="Unassembled WGS sequence"/>
</dbReference>
<gene>
    <name evidence="2" type="ORF">SAMN05421748_10595</name>
</gene>
<feature type="compositionally biased region" description="Low complexity" evidence="1">
    <location>
        <begin position="161"/>
        <end position="172"/>
    </location>
</feature>
<evidence type="ECO:0000313" key="2">
    <source>
        <dbReference type="EMBL" id="SNY37410.1"/>
    </source>
</evidence>
<feature type="compositionally biased region" description="Low complexity" evidence="1">
    <location>
        <begin position="122"/>
        <end position="133"/>
    </location>
</feature>
<proteinExistence type="predicted"/>
<dbReference type="EMBL" id="OBDY01000005">
    <property type="protein sequence ID" value="SNY37410.1"/>
    <property type="molecule type" value="Genomic_DNA"/>
</dbReference>
<feature type="compositionally biased region" description="Basic residues" evidence="1">
    <location>
        <begin position="261"/>
        <end position="270"/>
    </location>
</feature>
<protein>
    <submittedName>
        <fullName evidence="2">Uncharacterized protein</fullName>
    </submittedName>
</protein>
<keyword evidence="3" id="KW-1185">Reference proteome</keyword>
<feature type="region of interest" description="Disordered" evidence="1">
    <location>
        <begin position="1"/>
        <end position="90"/>
    </location>
</feature>
<feature type="region of interest" description="Disordered" evidence="1">
    <location>
        <begin position="112"/>
        <end position="173"/>
    </location>
</feature>
<reference evidence="3" key="1">
    <citation type="submission" date="2017-09" db="EMBL/GenBank/DDBJ databases">
        <authorList>
            <person name="Varghese N."/>
            <person name="Submissions S."/>
        </authorList>
    </citation>
    <scope>NUCLEOTIDE SEQUENCE [LARGE SCALE GENOMIC DNA]</scope>
    <source>
        <strain evidence="3">CGMCC 4.6857</strain>
    </source>
</reference>
<evidence type="ECO:0000313" key="3">
    <source>
        <dbReference type="Proteomes" id="UP000219612"/>
    </source>
</evidence>
<dbReference type="AlphaFoldDB" id="A0A285HNU5"/>
<sequence length="283" mass="30286">MNGDEPPQAPRADSERRSAPPPPSRAPTDRNTVRPGWLRQAGDVPAKPDRAIVRPKVRLAATAPRGDAEAATSQAPVTKPSQSADAEAAGQTIDAKVAGQTIDVKTADQTFDAKAADHHDSAAAQQAAESTETGLVVGRQAAEPLASSARTKAEPDGRPRAAAALDAAEPAASGGVEVAFRLTTDGRSGESRWDTTEFMGDCRTADKPIFGRHYLRETATSNANPDRFRALGRLDGKPPEGYHERAHIRVSDPACTVRRRWQSARVRRPRGRDFSGSANRLHR</sequence>
<feature type="compositionally biased region" description="Polar residues" evidence="1">
    <location>
        <begin position="71"/>
        <end position="84"/>
    </location>
</feature>